<keyword evidence="2" id="KW-1185">Reference proteome</keyword>
<accession>C5KC41</accession>
<gene>
    <name evidence="1" type="ORF">Pmar_PMAR012805</name>
</gene>
<reference evidence="1 2" key="1">
    <citation type="submission" date="2008-07" db="EMBL/GenBank/DDBJ databases">
        <authorList>
            <person name="El-Sayed N."/>
            <person name="Caler E."/>
            <person name="Inman J."/>
            <person name="Amedeo P."/>
            <person name="Hass B."/>
            <person name="Wortman J."/>
        </authorList>
    </citation>
    <scope>NUCLEOTIDE SEQUENCE [LARGE SCALE GENOMIC DNA]</scope>
    <source>
        <strain evidence="2">ATCC 50983 / TXsc</strain>
    </source>
</reference>
<dbReference type="AlphaFoldDB" id="C5KC41"/>
<proteinExistence type="predicted"/>
<evidence type="ECO:0000313" key="2">
    <source>
        <dbReference type="Proteomes" id="UP000007800"/>
    </source>
</evidence>
<name>C5KC41_PERM5</name>
<sequence>HGRNPVLLANLSQFKLQQEEYKETTKLVDEALVETWSIPSMNPVVPPKYEVHLHQLLIDPPTFNDVRLN</sequence>
<protein>
    <submittedName>
        <fullName evidence="1">Uncharacterized protein</fullName>
    </submittedName>
</protein>
<evidence type="ECO:0000313" key="1">
    <source>
        <dbReference type="EMBL" id="EER17952.1"/>
    </source>
</evidence>
<dbReference type="GeneID" id="9063297"/>
<dbReference type="Proteomes" id="UP000007800">
    <property type="component" value="Unassembled WGS sequence"/>
</dbReference>
<dbReference type="EMBL" id="GG671947">
    <property type="protein sequence ID" value="EER17952.1"/>
    <property type="molecule type" value="Genomic_DNA"/>
</dbReference>
<dbReference type="InParanoid" id="C5KC41"/>
<dbReference type="RefSeq" id="XP_002786156.1">
    <property type="nucleotide sequence ID" value="XM_002786110.1"/>
</dbReference>
<feature type="non-terminal residue" evidence="1">
    <location>
        <position position="1"/>
    </location>
</feature>
<organism evidence="2">
    <name type="scientific">Perkinsus marinus (strain ATCC 50983 / TXsc)</name>
    <dbReference type="NCBI Taxonomy" id="423536"/>
    <lineage>
        <taxon>Eukaryota</taxon>
        <taxon>Sar</taxon>
        <taxon>Alveolata</taxon>
        <taxon>Perkinsozoa</taxon>
        <taxon>Perkinsea</taxon>
        <taxon>Perkinsida</taxon>
        <taxon>Perkinsidae</taxon>
        <taxon>Perkinsus</taxon>
    </lineage>
</organism>